<sequence length="174" mass="20409">MFSIEKATLADCPLIQTLASNIWEPTYGSILSREQLDYMFEMMYSNESLQKQMSELHHQFFIIYADGVPSGYLSIETVEKDLYEFQKIYSLPSLHGSGIGRFIIEQGIAYLKTIHPSPFTIELNVNRHNPAVGFYKHMGFHEHATRDFHIGNGYYMNDYIYYMNDYIMRMEVKE</sequence>
<dbReference type="InterPro" id="IPR000182">
    <property type="entry name" value="GNAT_dom"/>
</dbReference>
<keyword evidence="2" id="KW-0808">Transferase</keyword>
<dbReference type="Pfam" id="PF13673">
    <property type="entry name" value="Acetyltransf_10"/>
    <property type="match status" value="1"/>
</dbReference>
<dbReference type="GO" id="GO:0008233">
    <property type="term" value="F:peptidase activity"/>
    <property type="evidence" value="ECO:0007669"/>
    <property type="project" value="UniProtKB-KW"/>
</dbReference>
<name>A0A6N3CGQ3_9BACT</name>
<dbReference type="InterPro" id="IPR016181">
    <property type="entry name" value="Acyl_CoA_acyltransferase"/>
</dbReference>
<organism evidence="2">
    <name type="scientific">Parabacteroides merdae</name>
    <dbReference type="NCBI Taxonomy" id="46503"/>
    <lineage>
        <taxon>Bacteria</taxon>
        <taxon>Pseudomonadati</taxon>
        <taxon>Bacteroidota</taxon>
        <taxon>Bacteroidia</taxon>
        <taxon>Bacteroidales</taxon>
        <taxon>Tannerellaceae</taxon>
        <taxon>Parabacteroides</taxon>
    </lineage>
</organism>
<dbReference type="PROSITE" id="PS51186">
    <property type="entry name" value="GNAT"/>
    <property type="match status" value="1"/>
</dbReference>
<gene>
    <name evidence="2" type="primary">paiA</name>
    <name evidence="2" type="ORF">PMLFYP103_01333</name>
</gene>
<dbReference type="EMBL" id="CACRUV010000018">
    <property type="protein sequence ID" value="VYU14554.1"/>
    <property type="molecule type" value="Genomic_DNA"/>
</dbReference>
<dbReference type="AlphaFoldDB" id="A0A6N3CGQ3"/>
<dbReference type="GO" id="GO:0006508">
    <property type="term" value="P:proteolysis"/>
    <property type="evidence" value="ECO:0007669"/>
    <property type="project" value="UniProtKB-KW"/>
</dbReference>
<evidence type="ECO:0000313" key="2">
    <source>
        <dbReference type="EMBL" id="VYU14554.1"/>
    </source>
</evidence>
<feature type="domain" description="N-acetyltransferase" evidence="1">
    <location>
        <begin position="20"/>
        <end position="161"/>
    </location>
</feature>
<keyword evidence="2" id="KW-0012">Acyltransferase</keyword>
<dbReference type="Gene3D" id="3.40.630.30">
    <property type="match status" value="1"/>
</dbReference>
<dbReference type="EC" id="2.3.1.-" evidence="2"/>
<dbReference type="CDD" id="cd04301">
    <property type="entry name" value="NAT_SF"/>
    <property type="match status" value="1"/>
</dbReference>
<keyword evidence="2" id="KW-0645">Protease</keyword>
<protein>
    <submittedName>
        <fullName evidence="2">Protease synthase and sporulation negative regulatory protein PAI 1</fullName>
        <ecNumber evidence="2">2.3.1.-</ecNumber>
    </submittedName>
</protein>
<proteinExistence type="predicted"/>
<dbReference type="SUPFAM" id="SSF55729">
    <property type="entry name" value="Acyl-CoA N-acyltransferases (Nat)"/>
    <property type="match status" value="1"/>
</dbReference>
<reference evidence="2" key="1">
    <citation type="submission" date="2019-11" db="EMBL/GenBank/DDBJ databases">
        <authorList>
            <person name="Feng L."/>
        </authorList>
    </citation>
    <scope>NUCLEOTIDE SEQUENCE</scope>
    <source>
        <strain evidence="2">PmerdaeLFYP103</strain>
    </source>
</reference>
<dbReference type="RefSeq" id="WP_046451934.1">
    <property type="nucleotide sequence ID" value="NZ_BAABZJ010000001.1"/>
</dbReference>
<dbReference type="GO" id="GO:0016747">
    <property type="term" value="F:acyltransferase activity, transferring groups other than amino-acyl groups"/>
    <property type="evidence" value="ECO:0007669"/>
    <property type="project" value="InterPro"/>
</dbReference>
<accession>A0A6N3CGQ3</accession>
<keyword evidence="2" id="KW-0378">Hydrolase</keyword>
<evidence type="ECO:0000259" key="1">
    <source>
        <dbReference type="PROSITE" id="PS51186"/>
    </source>
</evidence>